<evidence type="ECO:0000256" key="2">
    <source>
        <dbReference type="SAM" id="MobiDB-lite"/>
    </source>
</evidence>
<dbReference type="Proteomes" id="UP001500013">
    <property type="component" value="Unassembled WGS sequence"/>
</dbReference>
<gene>
    <name evidence="3" type="ORF">GCM10009817_16660</name>
</gene>
<feature type="compositionally biased region" description="Polar residues" evidence="2">
    <location>
        <begin position="56"/>
        <end position="70"/>
    </location>
</feature>
<keyword evidence="4" id="KW-1185">Reference proteome</keyword>
<dbReference type="InterPro" id="IPR005754">
    <property type="entry name" value="Sortase"/>
</dbReference>
<dbReference type="CDD" id="cd05829">
    <property type="entry name" value="Sortase_F"/>
    <property type="match status" value="1"/>
</dbReference>
<dbReference type="InterPro" id="IPR023365">
    <property type="entry name" value="Sortase_dom-sf"/>
</dbReference>
<feature type="region of interest" description="Disordered" evidence="2">
    <location>
        <begin position="94"/>
        <end position="126"/>
    </location>
</feature>
<protein>
    <submittedName>
        <fullName evidence="3">Class F sortase</fullName>
    </submittedName>
</protein>
<accession>A0ABN2RYJ6</accession>
<evidence type="ECO:0000256" key="1">
    <source>
        <dbReference type="ARBA" id="ARBA00022801"/>
    </source>
</evidence>
<comment type="caution">
    <text evidence="3">The sequence shown here is derived from an EMBL/GenBank/DDBJ whole genome shotgun (WGS) entry which is preliminary data.</text>
</comment>
<evidence type="ECO:0000313" key="3">
    <source>
        <dbReference type="EMBL" id="GAA1976998.1"/>
    </source>
</evidence>
<reference evidence="3 4" key="1">
    <citation type="journal article" date="2019" name="Int. J. Syst. Evol. Microbiol.">
        <title>The Global Catalogue of Microorganisms (GCM) 10K type strain sequencing project: providing services to taxonomists for standard genome sequencing and annotation.</title>
        <authorList>
            <consortium name="The Broad Institute Genomics Platform"/>
            <consortium name="The Broad Institute Genome Sequencing Center for Infectious Disease"/>
            <person name="Wu L."/>
            <person name="Ma J."/>
        </authorList>
    </citation>
    <scope>NUCLEOTIDE SEQUENCE [LARGE SCALE GENOMIC DNA]</scope>
    <source>
        <strain evidence="3 4">JCM 15628</strain>
    </source>
</reference>
<organism evidence="3 4">
    <name type="scientific">Terrabacter lapilli</name>
    <dbReference type="NCBI Taxonomy" id="436231"/>
    <lineage>
        <taxon>Bacteria</taxon>
        <taxon>Bacillati</taxon>
        <taxon>Actinomycetota</taxon>
        <taxon>Actinomycetes</taxon>
        <taxon>Micrococcales</taxon>
        <taxon>Intrasporangiaceae</taxon>
        <taxon>Terrabacter</taxon>
    </lineage>
</organism>
<proteinExistence type="predicted"/>
<dbReference type="InterPro" id="IPR042001">
    <property type="entry name" value="Sortase_F"/>
</dbReference>
<feature type="compositionally biased region" description="Polar residues" evidence="2">
    <location>
        <begin position="36"/>
        <end position="45"/>
    </location>
</feature>
<dbReference type="SUPFAM" id="SSF63817">
    <property type="entry name" value="Sortase"/>
    <property type="match status" value="1"/>
</dbReference>
<dbReference type="Pfam" id="PF04203">
    <property type="entry name" value="Sortase"/>
    <property type="match status" value="1"/>
</dbReference>
<name>A0ABN2RYJ6_9MICO</name>
<sequence>MRRGRVTVGVSAALVVAGLWFLLPHPEVGPAPLSATGPSWSTPASTGAGPVAATPSPRTRTSQTAQSSPRGSCRVGAPARLRIPTLGVDAPFERIGLDPKGRRDASGQLPLGTPTDRTKAGWYAAGPRPGSGTGTVLIDGHTYRDGSAIFQEDFAGRIATGQLIQLRQDNGSTCSYRITRVWRTISSARAYPQLVASQHLYDFAGPERLLLATCGGSWNAAAGNYDDISVVLAVPAEA</sequence>
<evidence type="ECO:0000313" key="4">
    <source>
        <dbReference type="Proteomes" id="UP001500013"/>
    </source>
</evidence>
<dbReference type="EMBL" id="BAAAPU010000007">
    <property type="protein sequence ID" value="GAA1976998.1"/>
    <property type="molecule type" value="Genomic_DNA"/>
</dbReference>
<feature type="region of interest" description="Disordered" evidence="2">
    <location>
        <begin position="34"/>
        <end position="75"/>
    </location>
</feature>
<keyword evidence="1" id="KW-0378">Hydrolase</keyword>
<dbReference type="Gene3D" id="2.40.260.10">
    <property type="entry name" value="Sortase"/>
    <property type="match status" value="1"/>
</dbReference>
<feature type="compositionally biased region" description="Basic and acidic residues" evidence="2">
    <location>
        <begin position="94"/>
        <end position="105"/>
    </location>
</feature>